<gene>
    <name evidence="1" type="ORF">PSYICH_LOCUS9106</name>
</gene>
<reference evidence="1" key="1">
    <citation type="submission" date="2022-01" db="EMBL/GenBank/DDBJ databases">
        <authorList>
            <person name="King R."/>
        </authorList>
    </citation>
    <scope>NUCLEOTIDE SEQUENCE</scope>
</reference>
<keyword evidence="2" id="KW-1185">Reference proteome</keyword>
<proteinExistence type="predicted"/>
<evidence type="ECO:0000313" key="1">
    <source>
        <dbReference type="EMBL" id="CAH1109043.1"/>
    </source>
</evidence>
<dbReference type="PANTHER" id="PTHR45823">
    <property type="entry name" value="T-SNARE COILED-COIL HOMOLOGY DOMAIN-CONTAINING PROTEIN"/>
    <property type="match status" value="1"/>
</dbReference>
<protein>
    <submittedName>
        <fullName evidence="1">Uncharacterized protein</fullName>
    </submittedName>
</protein>
<accession>A0A9P0CZ04</accession>
<evidence type="ECO:0000313" key="2">
    <source>
        <dbReference type="Proteomes" id="UP001153636"/>
    </source>
</evidence>
<sequence length="104" mass="12041">MESKLKLEGAVHCACVKAPSFDGKMSWTNYLKQFEAAARANKWSEREKAVKLIIALRGDALDVLYFTPVEETHDFEQLGKRLNMRYHSKRIVHRNVTRAFKNSN</sequence>
<dbReference type="AlphaFoldDB" id="A0A9P0CZ04"/>
<name>A0A9P0CZ04_9CUCU</name>
<dbReference type="Proteomes" id="UP001153636">
    <property type="component" value="Chromosome 3"/>
</dbReference>
<dbReference type="EMBL" id="OV651815">
    <property type="protein sequence ID" value="CAH1109043.1"/>
    <property type="molecule type" value="Genomic_DNA"/>
</dbReference>
<dbReference type="OrthoDB" id="6759373at2759"/>
<dbReference type="PANTHER" id="PTHR45823:SF1">
    <property type="entry name" value="T-SNARE COILED-COIL HOMOLOGY DOMAIN-CONTAINING PROTEIN"/>
    <property type="match status" value="1"/>
</dbReference>
<organism evidence="1 2">
    <name type="scientific">Psylliodes chrysocephalus</name>
    <dbReference type="NCBI Taxonomy" id="3402493"/>
    <lineage>
        <taxon>Eukaryota</taxon>
        <taxon>Metazoa</taxon>
        <taxon>Ecdysozoa</taxon>
        <taxon>Arthropoda</taxon>
        <taxon>Hexapoda</taxon>
        <taxon>Insecta</taxon>
        <taxon>Pterygota</taxon>
        <taxon>Neoptera</taxon>
        <taxon>Endopterygota</taxon>
        <taxon>Coleoptera</taxon>
        <taxon>Polyphaga</taxon>
        <taxon>Cucujiformia</taxon>
        <taxon>Chrysomeloidea</taxon>
        <taxon>Chrysomelidae</taxon>
        <taxon>Galerucinae</taxon>
        <taxon>Alticini</taxon>
        <taxon>Psylliodes</taxon>
    </lineage>
</organism>